<dbReference type="Pfam" id="PF10099">
    <property type="entry name" value="RskA_C"/>
    <property type="match status" value="1"/>
</dbReference>
<protein>
    <submittedName>
        <fullName evidence="3">RNA polymerase subunit sigma-70</fullName>
    </submittedName>
</protein>
<gene>
    <name evidence="3" type="ORF">EOD73_00455</name>
</gene>
<dbReference type="RefSeq" id="WP_127679800.1">
    <property type="nucleotide sequence ID" value="NZ_SACM01000001.1"/>
</dbReference>
<dbReference type="OrthoDB" id="8617430at2"/>
<keyword evidence="1" id="KW-1133">Transmembrane helix</keyword>
<reference evidence="3 4" key="1">
    <citation type="submission" date="2019-01" db="EMBL/GenBank/DDBJ databases">
        <authorList>
            <person name="Chen W.-M."/>
        </authorList>
    </citation>
    <scope>NUCLEOTIDE SEQUENCE [LARGE SCALE GENOMIC DNA]</scope>
    <source>
        <strain evidence="3 4">CCP-18</strain>
    </source>
</reference>
<dbReference type="Proteomes" id="UP000288587">
    <property type="component" value="Unassembled WGS sequence"/>
</dbReference>
<comment type="caution">
    <text evidence="3">The sequence shown here is derived from an EMBL/GenBank/DDBJ whole genome shotgun (WGS) entry which is preliminary data.</text>
</comment>
<dbReference type="GO" id="GO:0005886">
    <property type="term" value="C:plasma membrane"/>
    <property type="evidence" value="ECO:0007669"/>
    <property type="project" value="InterPro"/>
</dbReference>
<feature type="transmembrane region" description="Helical" evidence="1">
    <location>
        <begin position="105"/>
        <end position="125"/>
    </location>
</feature>
<dbReference type="GO" id="GO:0006417">
    <property type="term" value="P:regulation of translation"/>
    <property type="evidence" value="ECO:0007669"/>
    <property type="project" value="TreeGrafter"/>
</dbReference>
<evidence type="ECO:0000313" key="4">
    <source>
        <dbReference type="Proteomes" id="UP000288587"/>
    </source>
</evidence>
<keyword evidence="1" id="KW-0472">Membrane</keyword>
<keyword evidence="1" id="KW-0812">Transmembrane</keyword>
<dbReference type="EMBL" id="SACM01000001">
    <property type="protein sequence ID" value="RVT87536.1"/>
    <property type="molecule type" value="Genomic_DNA"/>
</dbReference>
<evidence type="ECO:0000313" key="3">
    <source>
        <dbReference type="EMBL" id="RVT87536.1"/>
    </source>
</evidence>
<feature type="domain" description="Anti-sigma K factor RskA C-terminal" evidence="2">
    <location>
        <begin position="117"/>
        <end position="264"/>
    </location>
</feature>
<dbReference type="InterPro" id="IPR018764">
    <property type="entry name" value="RskA_C"/>
</dbReference>
<name>A0A3S2VHU3_9BURK</name>
<proteinExistence type="predicted"/>
<dbReference type="PANTHER" id="PTHR37461">
    <property type="entry name" value="ANTI-SIGMA-K FACTOR RSKA"/>
    <property type="match status" value="1"/>
</dbReference>
<dbReference type="InterPro" id="IPR051474">
    <property type="entry name" value="Anti-sigma-K/W_factor"/>
</dbReference>
<evidence type="ECO:0000256" key="1">
    <source>
        <dbReference type="SAM" id="Phobius"/>
    </source>
</evidence>
<sequence>MKLQGERLELIAAAYVLGTLQGGARRRLETLARQHPEVREAVLRWQHHLAGLTELVPEVAPPAALWPRIEAVLRADLALRRGGAVSATAPRPNAPRPGARGGARALGWGWVSAGLGLALVAAVGWGQLQERRWQGDLGQLRQQLVGQAQAAQQAQAELANIHRVGQVAVLSDERSGAALLVTFDPQRQQLQVKRVGTYQEADEKSLQLWTLAPGQAPKSLGVLGRQTRAQLAAAQTDVNDQRVLAVSLEPLGGVPSERGPTGPVLFKGAVLGV</sequence>
<dbReference type="GO" id="GO:0016989">
    <property type="term" value="F:sigma factor antagonist activity"/>
    <property type="evidence" value="ECO:0007669"/>
    <property type="project" value="TreeGrafter"/>
</dbReference>
<dbReference type="AlphaFoldDB" id="A0A3S2VHU3"/>
<keyword evidence="4" id="KW-1185">Reference proteome</keyword>
<dbReference type="PANTHER" id="PTHR37461:SF1">
    <property type="entry name" value="ANTI-SIGMA-K FACTOR RSKA"/>
    <property type="match status" value="1"/>
</dbReference>
<organism evidence="3 4">
    <name type="scientific">Inhella crocodyli</name>
    <dbReference type="NCBI Taxonomy" id="2499851"/>
    <lineage>
        <taxon>Bacteria</taxon>
        <taxon>Pseudomonadati</taxon>
        <taxon>Pseudomonadota</taxon>
        <taxon>Betaproteobacteria</taxon>
        <taxon>Burkholderiales</taxon>
        <taxon>Sphaerotilaceae</taxon>
        <taxon>Inhella</taxon>
    </lineage>
</organism>
<accession>A0A3S2VHU3</accession>
<evidence type="ECO:0000259" key="2">
    <source>
        <dbReference type="Pfam" id="PF10099"/>
    </source>
</evidence>